<keyword evidence="1" id="KW-1133">Transmembrane helix</keyword>
<evidence type="ECO:0000313" key="2">
    <source>
        <dbReference type="EMBL" id="QHT92153.1"/>
    </source>
</evidence>
<keyword evidence="1" id="KW-0812">Transmembrane</keyword>
<reference evidence="2" key="1">
    <citation type="journal article" date="2020" name="Nature">
        <title>Giant virus diversity and host interactions through global metagenomics.</title>
        <authorList>
            <person name="Schulz F."/>
            <person name="Roux S."/>
            <person name="Paez-Espino D."/>
            <person name="Jungbluth S."/>
            <person name="Walsh D.A."/>
            <person name="Denef V.J."/>
            <person name="McMahon K.D."/>
            <person name="Konstantinidis K.T."/>
            <person name="Eloe-Fadrosh E.A."/>
            <person name="Kyrpides N.C."/>
            <person name="Woyke T."/>
        </authorList>
    </citation>
    <scope>NUCLEOTIDE SEQUENCE</scope>
    <source>
        <strain evidence="2">GVMAG-M-3300023184-86</strain>
    </source>
</reference>
<organism evidence="2">
    <name type="scientific">viral metagenome</name>
    <dbReference type="NCBI Taxonomy" id="1070528"/>
    <lineage>
        <taxon>unclassified sequences</taxon>
        <taxon>metagenomes</taxon>
        <taxon>organismal metagenomes</taxon>
    </lineage>
</organism>
<feature type="transmembrane region" description="Helical" evidence="1">
    <location>
        <begin position="85"/>
        <end position="104"/>
    </location>
</feature>
<dbReference type="EMBL" id="MN740179">
    <property type="protein sequence ID" value="QHT92153.1"/>
    <property type="molecule type" value="Genomic_DNA"/>
</dbReference>
<accession>A0A6C0IKW7</accession>
<feature type="transmembrane region" description="Helical" evidence="1">
    <location>
        <begin position="50"/>
        <end position="73"/>
    </location>
</feature>
<sequence>MLFKDISNFNNVNDYLPILNGCLNADLIFMFLLYHGAINSKMLKQWYKKFSLSAVIADVFILIIGIIITRFIYKYFFNEFSIWKFTALAVCVQIIHDVLFYLLFKNTPLGYNYMLDFFKKYADEMGARAIVGDSFMIIMSCLLSSYFATFNLNSNIITLIVSIYFIPYMIYYEG</sequence>
<name>A0A6C0IKW7_9ZZZZ</name>
<protein>
    <submittedName>
        <fullName evidence="2">Uncharacterized protein</fullName>
    </submittedName>
</protein>
<feature type="transmembrane region" description="Helical" evidence="1">
    <location>
        <begin position="125"/>
        <end position="148"/>
    </location>
</feature>
<proteinExistence type="predicted"/>
<feature type="transmembrane region" description="Helical" evidence="1">
    <location>
        <begin position="154"/>
        <end position="172"/>
    </location>
</feature>
<feature type="transmembrane region" description="Helical" evidence="1">
    <location>
        <begin position="15"/>
        <end position="38"/>
    </location>
</feature>
<dbReference type="AlphaFoldDB" id="A0A6C0IKW7"/>
<evidence type="ECO:0000256" key="1">
    <source>
        <dbReference type="SAM" id="Phobius"/>
    </source>
</evidence>
<keyword evidence="1" id="KW-0472">Membrane</keyword>